<dbReference type="RefSeq" id="WP_006746293.1">
    <property type="nucleotide sequence ID" value="NZ_CP007029.1"/>
</dbReference>
<dbReference type="KEGG" id="tti:THITH_01505"/>
<dbReference type="EMBL" id="CP007029">
    <property type="protein sequence ID" value="AHE97174.1"/>
    <property type="molecule type" value="Genomic_DNA"/>
</dbReference>
<dbReference type="InterPro" id="IPR007844">
    <property type="entry name" value="AsmA"/>
</dbReference>
<evidence type="ECO:0000256" key="1">
    <source>
        <dbReference type="SAM" id="MobiDB-lite"/>
    </source>
</evidence>
<keyword evidence="4" id="KW-1185">Reference proteome</keyword>
<reference evidence="3 4" key="1">
    <citation type="submission" date="2013-12" db="EMBL/GenBank/DDBJ databases">
        <authorList>
            <consortium name="DOE Joint Genome Institute"/>
            <person name="Muyzer G."/>
            <person name="Huntemann M."/>
            <person name="Han J."/>
            <person name="Chen A."/>
            <person name="Kyrpides N."/>
            <person name="Mavromatis K."/>
            <person name="Markowitz V."/>
            <person name="Palaniappan K."/>
            <person name="Ivanova N."/>
            <person name="Schaumberg A."/>
            <person name="Pati A."/>
            <person name="Liolios K."/>
            <person name="Nordberg H.P."/>
            <person name="Cantor M.N."/>
            <person name="Hua S.X."/>
            <person name="Woyke T."/>
        </authorList>
    </citation>
    <scope>NUCLEOTIDE SEQUENCE [LARGE SCALE GENOMIC DNA]</scope>
    <source>
        <strain evidence="3 4">ARh 1</strain>
    </source>
</reference>
<dbReference type="PANTHER" id="PTHR30441">
    <property type="entry name" value="DUF748 DOMAIN-CONTAINING PROTEIN"/>
    <property type="match status" value="1"/>
</dbReference>
<dbReference type="STRING" id="713585.THITH_01505"/>
<proteinExistence type="predicted"/>
<feature type="region of interest" description="Disordered" evidence="1">
    <location>
        <begin position="708"/>
        <end position="743"/>
    </location>
</feature>
<dbReference type="Proteomes" id="UP000005289">
    <property type="component" value="Chromosome"/>
</dbReference>
<dbReference type="GO" id="GO:0090313">
    <property type="term" value="P:regulation of protein targeting to membrane"/>
    <property type="evidence" value="ECO:0007669"/>
    <property type="project" value="TreeGrafter"/>
</dbReference>
<feature type="compositionally biased region" description="Basic and acidic residues" evidence="1">
    <location>
        <begin position="730"/>
        <end position="743"/>
    </location>
</feature>
<dbReference type="PANTHER" id="PTHR30441:SF4">
    <property type="entry name" value="PROTEIN ASMA"/>
    <property type="match status" value="1"/>
</dbReference>
<organism evidence="3 4">
    <name type="scientific">Thioalkalivibrio paradoxus ARh 1</name>
    <dbReference type="NCBI Taxonomy" id="713585"/>
    <lineage>
        <taxon>Bacteria</taxon>
        <taxon>Pseudomonadati</taxon>
        <taxon>Pseudomonadota</taxon>
        <taxon>Gammaproteobacteria</taxon>
        <taxon>Chromatiales</taxon>
        <taxon>Ectothiorhodospiraceae</taxon>
        <taxon>Thioalkalivibrio</taxon>
    </lineage>
</organism>
<feature type="domain" description="AsmA" evidence="2">
    <location>
        <begin position="13"/>
        <end position="607"/>
    </location>
</feature>
<feature type="compositionally biased region" description="Acidic residues" evidence="1">
    <location>
        <begin position="708"/>
        <end position="717"/>
    </location>
</feature>
<name>W0DEY6_9GAMM</name>
<accession>W0DEY6</accession>
<sequence>MKWLFRLLGLLGVVVLLAAVVAVYLVATFDPGAYRERIEEQVTEATGREFRLAGDIGLTLFPAIGLRLEGVSLANAPEFGDVPFAEAESVDVAVAVLPLLRRELEVLHIDADGVSVALTREQDGRNNWDDLVERLAGETAPPDAGTERGDPERAVLGDFSVAGVDLTRVRVEWDDRQAGTRMVLDPANLRLRQFRPGADAPLELDGSARLEQQGEMAGAMHVRLDALLNADPAAQQYALRGLASDLELQLRGVAGLLHSRLTTDVSLDLATGVVRIEDLSAALGGMELAGDLEIGELGREAVVFDGRLRSNVFNPRLLLSELGLPAPDTADPSALQRMELELALSGNARELALDPLRITVDESTLRGNAGVRFAEARPALSFRLEGDRLDLDRYLPPEVEQARVSEAEPPPGAPPVPEEVDVPVDLPAELMRAVDLDGRLTLGTLTLLGLTLESIEINLRARDGEWKVEPFSGRGYEGRIEGQATADASAEVPRYALAVSLTGVAIEPLLAAFRQDESRLIGTGNLALDVTAAGASVGALTSSLNGSGNMRFADGAVRGINIARIIRQADARLRGERPEDDGEPNQTDFTELSGSFRIVDGVVHNDDLAASSPLLRATGRGSADLPEQALDYRVDATLVATIEGQGGRSLDDLRGVNLPIRITGAFAEPRFRLDLDDVVRERVEDRVRREAGRLQERLLERLGVEDRDADVDADADADPAAPAETPSGSRIEDELQRLRDRLR</sequence>
<evidence type="ECO:0000313" key="4">
    <source>
        <dbReference type="Proteomes" id="UP000005289"/>
    </source>
</evidence>
<dbReference type="InterPro" id="IPR052894">
    <property type="entry name" value="AsmA-related"/>
</dbReference>
<gene>
    <name evidence="3" type="ORF">THITH_01505</name>
</gene>
<protein>
    <submittedName>
        <fullName evidence="3">Membrane assembly protein AsmA</fullName>
    </submittedName>
</protein>
<evidence type="ECO:0000259" key="2">
    <source>
        <dbReference type="Pfam" id="PF05170"/>
    </source>
</evidence>
<dbReference type="OrthoDB" id="9766390at2"/>
<dbReference type="Pfam" id="PF05170">
    <property type="entry name" value="AsmA"/>
    <property type="match status" value="1"/>
</dbReference>
<evidence type="ECO:0000313" key="3">
    <source>
        <dbReference type="EMBL" id="AHE97174.1"/>
    </source>
</evidence>
<dbReference type="AlphaFoldDB" id="W0DEY6"/>
<dbReference type="GO" id="GO:0005886">
    <property type="term" value="C:plasma membrane"/>
    <property type="evidence" value="ECO:0007669"/>
    <property type="project" value="TreeGrafter"/>
</dbReference>
<dbReference type="HOGENOM" id="CLU_012870_0_0_6"/>